<feature type="signal peptide" evidence="1">
    <location>
        <begin position="1"/>
        <end position="20"/>
    </location>
</feature>
<proteinExistence type="predicted"/>
<dbReference type="RefSeq" id="WP_143068933.1">
    <property type="nucleotide sequence ID" value="NZ_FOFS01000008.1"/>
</dbReference>
<dbReference type="AlphaFoldDB" id="A0A1H9HG50"/>
<feature type="chain" id="PRO_5011651874" description="Outer membrane protein beta-barrel domain-containing protein" evidence="1">
    <location>
        <begin position="21"/>
        <end position="185"/>
    </location>
</feature>
<reference evidence="2 3" key="1">
    <citation type="submission" date="2016-10" db="EMBL/GenBank/DDBJ databases">
        <authorList>
            <person name="de Groot N.N."/>
        </authorList>
    </citation>
    <scope>NUCLEOTIDE SEQUENCE [LARGE SCALE GENOMIC DNA]</scope>
    <source>
        <strain evidence="2 3">DSM 25927</strain>
    </source>
</reference>
<dbReference type="Proteomes" id="UP000199233">
    <property type="component" value="Unassembled WGS sequence"/>
</dbReference>
<protein>
    <recommendedName>
        <fullName evidence="4">Outer membrane protein beta-barrel domain-containing protein</fullName>
    </recommendedName>
</protein>
<keyword evidence="3" id="KW-1185">Reference proteome</keyword>
<accession>A0A1H9HG50</accession>
<dbReference type="OrthoDB" id="7067810at2"/>
<evidence type="ECO:0000313" key="2">
    <source>
        <dbReference type="EMBL" id="SEQ61244.1"/>
    </source>
</evidence>
<dbReference type="STRING" id="489703.SAMN04488038_108159"/>
<evidence type="ECO:0008006" key="4">
    <source>
        <dbReference type="Google" id="ProtNLM"/>
    </source>
</evidence>
<sequence length="185" mass="19804">MFKRLSAALLLAAPALPVCAYGPTVGLDAFYTHQDSGDATGEGFGARVTAKLSADPDLFLAGQYQKNDVDAGSLKQWRAGFGMGAWTDDSAFIYWQLEYVDLHLPNVLDDQGGAAHLGLAASVTPRLSIYGRGGYVKLKDNDGPEFVGGLAGQISGGLGAFAEYRYTRLDSIELNDIWAGLRFTF</sequence>
<evidence type="ECO:0000313" key="3">
    <source>
        <dbReference type="Proteomes" id="UP000199233"/>
    </source>
</evidence>
<name>A0A1H9HG50_9GAMM</name>
<evidence type="ECO:0000256" key="1">
    <source>
        <dbReference type="SAM" id="SignalP"/>
    </source>
</evidence>
<dbReference type="EMBL" id="FOFS01000008">
    <property type="protein sequence ID" value="SEQ61244.1"/>
    <property type="molecule type" value="Genomic_DNA"/>
</dbReference>
<keyword evidence="1" id="KW-0732">Signal</keyword>
<dbReference type="SUPFAM" id="SSF56935">
    <property type="entry name" value="Porins"/>
    <property type="match status" value="1"/>
</dbReference>
<gene>
    <name evidence="2" type="ORF">SAMN04488038_108159</name>
</gene>
<organism evidence="2 3">
    <name type="scientific">Solimonas aquatica</name>
    <dbReference type="NCBI Taxonomy" id="489703"/>
    <lineage>
        <taxon>Bacteria</taxon>
        <taxon>Pseudomonadati</taxon>
        <taxon>Pseudomonadota</taxon>
        <taxon>Gammaproteobacteria</taxon>
        <taxon>Nevskiales</taxon>
        <taxon>Nevskiaceae</taxon>
        <taxon>Solimonas</taxon>
    </lineage>
</organism>